<name>A0A3R8QPG0_9PSEU</name>
<comment type="caution">
    <text evidence="2">The sequence shown here is derived from an EMBL/GenBank/DDBJ whole genome shotgun (WGS) entry which is preliminary data.</text>
</comment>
<organism evidence="2 3">
    <name type="scientific">Saccharopolyspora rhizosphaerae</name>
    <dbReference type="NCBI Taxonomy" id="2492662"/>
    <lineage>
        <taxon>Bacteria</taxon>
        <taxon>Bacillati</taxon>
        <taxon>Actinomycetota</taxon>
        <taxon>Actinomycetes</taxon>
        <taxon>Pseudonocardiales</taxon>
        <taxon>Pseudonocardiaceae</taxon>
        <taxon>Saccharopolyspora</taxon>
    </lineage>
</organism>
<dbReference type="EMBL" id="RSAA01000010">
    <property type="protein sequence ID" value="RRO16896.1"/>
    <property type="molecule type" value="Genomic_DNA"/>
</dbReference>
<keyword evidence="3" id="KW-1185">Reference proteome</keyword>
<dbReference type="InterPro" id="IPR009799">
    <property type="entry name" value="EthD_dom"/>
</dbReference>
<proteinExistence type="predicted"/>
<dbReference type="OrthoDB" id="5294870at2"/>
<feature type="domain" description="EthD" evidence="1">
    <location>
        <begin position="13"/>
        <end position="89"/>
    </location>
</feature>
<sequence>MYRLTVTYDHPDDPDQFLHHYRTVHAVLASKMPGLKSYDWGLCEMPDGSTPPQFLIAVLDWASKEDALTALQSPEGQAGTADLGNFTTPDKVSMSFTELTKQV</sequence>
<dbReference type="NCBIfam" id="TIGR02118">
    <property type="entry name" value="EthD family reductase"/>
    <property type="match status" value="1"/>
</dbReference>
<evidence type="ECO:0000313" key="3">
    <source>
        <dbReference type="Proteomes" id="UP000274515"/>
    </source>
</evidence>
<evidence type="ECO:0000313" key="2">
    <source>
        <dbReference type="EMBL" id="RRO16896.1"/>
    </source>
</evidence>
<reference evidence="2 3" key="1">
    <citation type="submission" date="2018-11" db="EMBL/GenBank/DDBJ databases">
        <title>Saccharopolyspora rhizosphaerae sp. nov., an actinomycete isolated from rhizosphere soil in Thailand.</title>
        <authorList>
            <person name="Intra B."/>
            <person name="Euanorasetr J."/>
            <person name="Take A."/>
            <person name="Inahashi Y."/>
            <person name="Mori M."/>
            <person name="Panbangred W."/>
            <person name="Matsumoto A."/>
        </authorList>
    </citation>
    <scope>NUCLEOTIDE SEQUENCE [LARGE SCALE GENOMIC DNA]</scope>
    <source>
        <strain evidence="2 3">H219</strain>
    </source>
</reference>
<dbReference type="RefSeq" id="WP_125090222.1">
    <property type="nucleotide sequence ID" value="NZ_RSAA01000010.1"/>
</dbReference>
<dbReference type="AlphaFoldDB" id="A0A3R8QPG0"/>
<dbReference type="Proteomes" id="UP000274515">
    <property type="component" value="Unassembled WGS sequence"/>
</dbReference>
<dbReference type="GO" id="GO:0016491">
    <property type="term" value="F:oxidoreductase activity"/>
    <property type="evidence" value="ECO:0007669"/>
    <property type="project" value="InterPro"/>
</dbReference>
<dbReference type="InterPro" id="IPR011008">
    <property type="entry name" value="Dimeric_a/b-barrel"/>
</dbReference>
<protein>
    <submittedName>
        <fullName evidence="2">EthD family reductase</fullName>
    </submittedName>
</protein>
<accession>A0A3R8QPG0</accession>
<dbReference type="SUPFAM" id="SSF54909">
    <property type="entry name" value="Dimeric alpha+beta barrel"/>
    <property type="match status" value="1"/>
</dbReference>
<dbReference type="Gene3D" id="3.30.70.100">
    <property type="match status" value="1"/>
</dbReference>
<gene>
    <name evidence="2" type="ORF">EIL87_11415</name>
</gene>
<dbReference type="Pfam" id="PF07110">
    <property type="entry name" value="EthD"/>
    <property type="match status" value="1"/>
</dbReference>
<evidence type="ECO:0000259" key="1">
    <source>
        <dbReference type="Pfam" id="PF07110"/>
    </source>
</evidence>